<evidence type="ECO:0000256" key="1">
    <source>
        <dbReference type="ARBA" id="ARBA00009477"/>
    </source>
</evidence>
<feature type="compositionally biased region" description="Basic and acidic residues" evidence="2">
    <location>
        <begin position="357"/>
        <end position="372"/>
    </location>
</feature>
<dbReference type="PANTHER" id="PTHR30469">
    <property type="entry name" value="MULTIDRUG RESISTANCE PROTEIN MDTA"/>
    <property type="match status" value="1"/>
</dbReference>
<evidence type="ECO:0000259" key="3">
    <source>
        <dbReference type="Pfam" id="PF25954"/>
    </source>
</evidence>
<comment type="similarity">
    <text evidence="1">Belongs to the membrane fusion protein (MFP) (TC 8.A.1) family.</text>
</comment>
<sequence length="440" mass="46043">MFKRILRIFLIVLVLAVLIVVVGGIVGFNFLRDNGIKQYFASMKPPAATVSTTIAKPSSWTPGVEAIGTVKAVRGVDLTVETTGIVKDILFHANQKVAANAILLQLDDAVERADLDAQKAQAALDQTSLARAIELTKRGVGSDSTLDTARAAASASASQVTKLQAVLEQKQLTAPFGGTVGIPKIDIGQYLAPGTAVVTLQDLDTMRVDFSVPEQQLPLLEIGQTVRLGLGGGDMPFAGAIRGIDPKIDATSRLVNIRAEVANPDGKLTPGQFVQVRVELPEEQNVLTLPQTALTTSLYGDYIFVVQPAKPANAPAQTAQPEEKPAAPAAGKSADTKPADAMKPAADAVKPAADAAKPADKAAADADKPAAEGEKPVLVLSQVFVKPGRRNEGMVEIIEGLKAGDEVVTAGQNRLFNGMSVAVDNTIDPTKSANKQAGQQ</sequence>
<dbReference type="NCBIfam" id="TIGR01730">
    <property type="entry name" value="RND_mfp"/>
    <property type="match status" value="1"/>
</dbReference>
<accession>A0ABT4R136</accession>
<dbReference type="Gene3D" id="1.10.287.470">
    <property type="entry name" value="Helix hairpin bin"/>
    <property type="match status" value="1"/>
</dbReference>
<feature type="compositionally biased region" description="Low complexity" evidence="2">
    <location>
        <begin position="314"/>
        <end position="330"/>
    </location>
</feature>
<feature type="region of interest" description="Disordered" evidence="2">
    <location>
        <begin position="314"/>
        <end position="372"/>
    </location>
</feature>
<dbReference type="EMBL" id="JAPFQA010000014">
    <property type="protein sequence ID" value="MCZ8547329.1"/>
    <property type="molecule type" value="Genomic_DNA"/>
</dbReference>
<feature type="domain" description="Multidrug resistance protein MdtA-like C-terminal permuted SH3" evidence="4">
    <location>
        <begin position="385"/>
        <end position="412"/>
    </location>
</feature>
<evidence type="ECO:0000313" key="5">
    <source>
        <dbReference type="EMBL" id="MCZ8547329.1"/>
    </source>
</evidence>
<reference evidence="5" key="1">
    <citation type="submission" date="2022-11" db="EMBL/GenBank/DDBJ databases">
        <authorList>
            <person name="Coimbra C."/>
        </authorList>
    </citation>
    <scope>NUCLEOTIDE SEQUENCE</scope>
    <source>
        <strain evidence="5">Jales19</strain>
    </source>
</reference>
<keyword evidence="6" id="KW-1185">Reference proteome</keyword>
<evidence type="ECO:0000256" key="2">
    <source>
        <dbReference type="SAM" id="MobiDB-lite"/>
    </source>
</evidence>
<organism evidence="5 6">
    <name type="scientific">Mesorhizobium qingshengii</name>
    <dbReference type="NCBI Taxonomy" id="1165689"/>
    <lineage>
        <taxon>Bacteria</taxon>
        <taxon>Pseudomonadati</taxon>
        <taxon>Pseudomonadota</taxon>
        <taxon>Alphaproteobacteria</taxon>
        <taxon>Hyphomicrobiales</taxon>
        <taxon>Phyllobacteriaceae</taxon>
        <taxon>Mesorhizobium</taxon>
    </lineage>
</organism>
<gene>
    <name evidence="5" type="ORF">OOJ09_24335</name>
</gene>
<protein>
    <submittedName>
        <fullName evidence="5">Efflux RND transporter periplasmic adaptor subunit</fullName>
    </submittedName>
</protein>
<feature type="domain" description="CusB-like beta-barrel" evidence="3">
    <location>
        <begin position="208"/>
        <end position="279"/>
    </location>
</feature>
<comment type="caution">
    <text evidence="5">The sequence shown here is derived from an EMBL/GenBank/DDBJ whole genome shotgun (WGS) entry which is preliminary data.</text>
</comment>
<dbReference type="RefSeq" id="WP_269907637.1">
    <property type="nucleotide sequence ID" value="NZ_JAPFQA010000014.1"/>
</dbReference>
<evidence type="ECO:0000259" key="4">
    <source>
        <dbReference type="Pfam" id="PF25967"/>
    </source>
</evidence>
<dbReference type="PANTHER" id="PTHR30469:SF11">
    <property type="entry name" value="BLL4320 PROTEIN"/>
    <property type="match status" value="1"/>
</dbReference>
<dbReference type="InterPro" id="IPR058627">
    <property type="entry name" value="MdtA-like_C"/>
</dbReference>
<dbReference type="Proteomes" id="UP001152178">
    <property type="component" value="Unassembled WGS sequence"/>
</dbReference>
<dbReference type="SUPFAM" id="SSF111369">
    <property type="entry name" value="HlyD-like secretion proteins"/>
    <property type="match status" value="1"/>
</dbReference>
<evidence type="ECO:0000313" key="6">
    <source>
        <dbReference type="Proteomes" id="UP001152178"/>
    </source>
</evidence>
<dbReference type="Gene3D" id="2.40.30.170">
    <property type="match status" value="1"/>
</dbReference>
<dbReference type="Gene3D" id="2.40.50.100">
    <property type="match status" value="1"/>
</dbReference>
<dbReference type="Gene3D" id="2.40.420.20">
    <property type="match status" value="1"/>
</dbReference>
<name>A0ABT4R136_9HYPH</name>
<feature type="compositionally biased region" description="Low complexity" evidence="2">
    <location>
        <begin position="341"/>
        <end position="356"/>
    </location>
</feature>
<dbReference type="Pfam" id="PF25967">
    <property type="entry name" value="RND-MFP_C"/>
    <property type="match status" value="1"/>
</dbReference>
<dbReference type="InterPro" id="IPR058792">
    <property type="entry name" value="Beta-barrel_RND_2"/>
</dbReference>
<dbReference type="InterPro" id="IPR006143">
    <property type="entry name" value="RND_pump_MFP"/>
</dbReference>
<proteinExistence type="inferred from homology"/>
<dbReference type="Pfam" id="PF25954">
    <property type="entry name" value="Beta-barrel_RND_2"/>
    <property type="match status" value="1"/>
</dbReference>